<evidence type="ECO:0000313" key="4">
    <source>
        <dbReference type="Proteomes" id="UP000254425"/>
    </source>
</evidence>
<feature type="transmembrane region" description="Helical" evidence="1">
    <location>
        <begin position="88"/>
        <end position="106"/>
    </location>
</feature>
<keyword evidence="1" id="KW-0812">Transmembrane</keyword>
<keyword evidence="1" id="KW-0472">Membrane</keyword>
<feature type="domain" description="DUF4328" evidence="2">
    <location>
        <begin position="83"/>
        <end position="233"/>
    </location>
</feature>
<dbReference type="AlphaFoldDB" id="A0A345XYR2"/>
<keyword evidence="1" id="KW-1133">Transmembrane helix</keyword>
<dbReference type="Pfam" id="PF14219">
    <property type="entry name" value="DUF4328"/>
    <property type="match status" value="1"/>
</dbReference>
<sequence length="243" mass="26969">MPAGTGVVVVNSIPARTVSSAAPNPPRPVRALATPTWAMLAVTLVWLVAHFFYAVSVDSALGDMPSGYSPDYHPDYGDMRDVGQLFEAFRAVIFLATAILWVLWFGRLRANAEAFAPGQLRYEPGLAYGVWFIPICNFFMPKQIANDIWGASKPAPPGHWYGGRLPAQRGLLNGWWTTWVISFFFTFVSSWESWYEDGTVEGASETLAVTFFSDLLMITCGILAIIMVLRLTRWQEDRIAGHG</sequence>
<gene>
    <name evidence="3" type="ORF">DVA86_33720</name>
</gene>
<reference evidence="3 4" key="1">
    <citation type="submission" date="2018-07" db="EMBL/GenBank/DDBJ databases">
        <title>Draft genome of the type strain Streptomyces armeniacus ATCC 15676.</title>
        <authorList>
            <person name="Labana P."/>
            <person name="Gosse J.T."/>
            <person name="Boddy C.N."/>
        </authorList>
    </citation>
    <scope>NUCLEOTIDE SEQUENCE [LARGE SCALE GENOMIC DNA]</scope>
    <source>
        <strain evidence="3 4">ATCC 15676</strain>
    </source>
</reference>
<dbReference type="EMBL" id="CP031320">
    <property type="protein sequence ID" value="AXK36778.1"/>
    <property type="molecule type" value="Genomic_DNA"/>
</dbReference>
<proteinExistence type="predicted"/>
<evidence type="ECO:0000256" key="1">
    <source>
        <dbReference type="SAM" id="Phobius"/>
    </source>
</evidence>
<feature type="transmembrane region" description="Helical" evidence="1">
    <location>
        <begin position="170"/>
        <end position="188"/>
    </location>
</feature>
<keyword evidence="4" id="KW-1185">Reference proteome</keyword>
<feature type="transmembrane region" description="Helical" evidence="1">
    <location>
        <begin position="37"/>
        <end position="55"/>
    </location>
</feature>
<evidence type="ECO:0000259" key="2">
    <source>
        <dbReference type="Pfam" id="PF14219"/>
    </source>
</evidence>
<dbReference type="InterPro" id="IPR025565">
    <property type="entry name" value="DUF4328"/>
</dbReference>
<dbReference type="KEGG" id="sarm:DVA86_33720"/>
<evidence type="ECO:0000313" key="3">
    <source>
        <dbReference type="EMBL" id="AXK36778.1"/>
    </source>
</evidence>
<organism evidence="3 4">
    <name type="scientific">Streptomyces armeniacus</name>
    <dbReference type="NCBI Taxonomy" id="83291"/>
    <lineage>
        <taxon>Bacteria</taxon>
        <taxon>Bacillati</taxon>
        <taxon>Actinomycetota</taxon>
        <taxon>Actinomycetes</taxon>
        <taxon>Kitasatosporales</taxon>
        <taxon>Streptomycetaceae</taxon>
        <taxon>Streptomyces</taxon>
    </lineage>
</organism>
<accession>A0A345XYR2</accession>
<dbReference type="Proteomes" id="UP000254425">
    <property type="component" value="Chromosome"/>
</dbReference>
<feature type="transmembrane region" description="Helical" evidence="1">
    <location>
        <begin position="208"/>
        <end position="229"/>
    </location>
</feature>
<protein>
    <submittedName>
        <fullName evidence="3">DUF4328 domain-containing protein</fullName>
    </submittedName>
</protein>
<name>A0A345XYR2_9ACTN</name>